<dbReference type="AlphaFoldDB" id="A0AA35R5Z4"/>
<protein>
    <submittedName>
        <fullName evidence="2">Uncharacterized protein</fullName>
    </submittedName>
</protein>
<organism evidence="2 3">
    <name type="scientific">Geodia barretti</name>
    <name type="common">Barrett's horny sponge</name>
    <dbReference type="NCBI Taxonomy" id="519541"/>
    <lineage>
        <taxon>Eukaryota</taxon>
        <taxon>Metazoa</taxon>
        <taxon>Porifera</taxon>
        <taxon>Demospongiae</taxon>
        <taxon>Heteroscleromorpha</taxon>
        <taxon>Tetractinellida</taxon>
        <taxon>Astrophorina</taxon>
        <taxon>Geodiidae</taxon>
        <taxon>Geodia</taxon>
    </lineage>
</organism>
<feature type="transmembrane region" description="Helical" evidence="1">
    <location>
        <begin position="96"/>
        <end position="121"/>
    </location>
</feature>
<dbReference type="EMBL" id="CASHTH010000611">
    <property type="protein sequence ID" value="CAI8005435.1"/>
    <property type="molecule type" value="Genomic_DNA"/>
</dbReference>
<feature type="transmembrane region" description="Helical" evidence="1">
    <location>
        <begin position="20"/>
        <end position="38"/>
    </location>
</feature>
<evidence type="ECO:0000313" key="2">
    <source>
        <dbReference type="EMBL" id="CAI8005435.1"/>
    </source>
</evidence>
<name>A0AA35R5Z4_GEOBA</name>
<keyword evidence="1" id="KW-1133">Transmembrane helix</keyword>
<feature type="transmembrane region" description="Helical" evidence="1">
    <location>
        <begin position="58"/>
        <end position="84"/>
    </location>
</feature>
<evidence type="ECO:0000313" key="3">
    <source>
        <dbReference type="Proteomes" id="UP001174909"/>
    </source>
</evidence>
<gene>
    <name evidence="2" type="ORF">GBAR_LOCUS4226</name>
</gene>
<evidence type="ECO:0000256" key="1">
    <source>
        <dbReference type="SAM" id="Phobius"/>
    </source>
</evidence>
<reference evidence="2" key="1">
    <citation type="submission" date="2023-03" db="EMBL/GenBank/DDBJ databases">
        <authorList>
            <person name="Steffen K."/>
            <person name="Cardenas P."/>
        </authorList>
    </citation>
    <scope>NUCLEOTIDE SEQUENCE</scope>
</reference>
<accession>A0AA35R5Z4</accession>
<keyword evidence="1" id="KW-0812">Transmembrane</keyword>
<sequence length="132" mass="13537">MSTASPQIPTARGPRYDLMAANLVIAVIAALLLAAVGSRVTVVQLLEKTEIAGIEVSLAVGAAVNPGVIVAAIAIFFAVSAAIFCTFHNRLQGHALAAVVAFCSWLFTGVAFVFFVATLALTPLTLAVQVGV</sequence>
<keyword evidence="3" id="KW-1185">Reference proteome</keyword>
<comment type="caution">
    <text evidence="2">The sequence shown here is derived from an EMBL/GenBank/DDBJ whole genome shotgun (WGS) entry which is preliminary data.</text>
</comment>
<proteinExistence type="predicted"/>
<dbReference type="Proteomes" id="UP001174909">
    <property type="component" value="Unassembled WGS sequence"/>
</dbReference>
<keyword evidence="1" id="KW-0472">Membrane</keyword>